<comment type="caution">
    <text evidence="3">The sequence shown here is derived from an EMBL/GenBank/DDBJ whole genome shotgun (WGS) entry which is preliminary data.</text>
</comment>
<feature type="compositionally biased region" description="Basic residues" evidence="1">
    <location>
        <begin position="527"/>
        <end position="540"/>
    </location>
</feature>
<gene>
    <name evidence="3" type="ORF">GCM10009559_13680</name>
</gene>
<feature type="compositionally biased region" description="Low complexity" evidence="1">
    <location>
        <begin position="559"/>
        <end position="568"/>
    </location>
</feature>
<feature type="compositionally biased region" description="Basic and acidic residues" evidence="1">
    <location>
        <begin position="513"/>
        <end position="526"/>
    </location>
</feature>
<accession>A0ABP3ZYW0</accession>
<evidence type="ECO:0000313" key="4">
    <source>
        <dbReference type="Proteomes" id="UP001499967"/>
    </source>
</evidence>
<evidence type="ECO:0000259" key="2">
    <source>
        <dbReference type="Pfam" id="PF02720"/>
    </source>
</evidence>
<reference evidence="4" key="1">
    <citation type="journal article" date="2019" name="Int. J. Syst. Evol. Microbiol.">
        <title>The Global Catalogue of Microorganisms (GCM) 10K type strain sequencing project: providing services to taxonomists for standard genome sequencing and annotation.</title>
        <authorList>
            <consortium name="The Broad Institute Genomics Platform"/>
            <consortium name="The Broad Institute Genome Sequencing Center for Infectious Disease"/>
            <person name="Wu L."/>
            <person name="Ma J."/>
        </authorList>
    </citation>
    <scope>NUCLEOTIDE SEQUENCE [LARGE SCALE GENOMIC DNA]</scope>
    <source>
        <strain evidence="4">JCM 11117</strain>
    </source>
</reference>
<sequence length="579" mass="62867">MAGVADLLDRAVDLPPGPALAAVLEQPAAAAVPNARRVDVLRARSRQLAHAQAELFAELVELSHTVALAELDTAEAVARAAEQQEWAAPEIAAALTWTTGAADRELALATALVERLPLVQAALRHGNIDRSKARVFVEYLDPALGDITEEQAQALCERYLPPAPGLTTKQLADRLHRAVQAIDPALRRRRYERAVQARGVALYLDPRTGTATLVGNGLPAHEAAAAAARLDRLVETAKRAGHPGTRPQISADLYLGMLDGSFHLLTEEQIIQRLLTGRRPDDQPATVREGGAVREGIEIRLGLATAAGLDDRPGEIAGLGPVGASVARAATAAQRRGAAWRFAVVDSRGHLLLAGPLRRRPRTSERPPAVRGGVVELHVTLRELRRHGAHPGSVPAEWEGVLAEIAAAWADRHARLERLAARPGTRFARGALADHIRIRDRNCIGPGCTRPARRSDLDHTRDHSRGGPTVDTNIGPACRRHHGDEDRGWTLTQPEPGLFQWISPLGRVYRTRGEPIRPDLRAEPRPHPRRRHRRSHRRARPAPAPLRAPDPRARHHRSAPAATTATPTARRRSAAVLNT</sequence>
<dbReference type="InterPro" id="IPR003615">
    <property type="entry name" value="HNH_nuc"/>
</dbReference>
<feature type="region of interest" description="Disordered" evidence="1">
    <location>
        <begin position="447"/>
        <end position="496"/>
    </location>
</feature>
<organism evidence="3 4">
    <name type="scientific">Pseudonocardia zijingensis</name>
    <dbReference type="NCBI Taxonomy" id="153376"/>
    <lineage>
        <taxon>Bacteria</taxon>
        <taxon>Bacillati</taxon>
        <taxon>Actinomycetota</taxon>
        <taxon>Actinomycetes</taxon>
        <taxon>Pseudonocardiales</taxon>
        <taxon>Pseudonocardiaceae</taxon>
        <taxon>Pseudonocardia</taxon>
    </lineage>
</organism>
<dbReference type="RefSeq" id="WP_343940107.1">
    <property type="nucleotide sequence ID" value="NZ_BAAAHP010000036.1"/>
</dbReference>
<proteinExistence type="predicted"/>
<evidence type="ECO:0000256" key="1">
    <source>
        <dbReference type="SAM" id="MobiDB-lite"/>
    </source>
</evidence>
<dbReference type="Proteomes" id="UP001499967">
    <property type="component" value="Unassembled WGS sequence"/>
</dbReference>
<dbReference type="EMBL" id="BAAAHP010000036">
    <property type="protein sequence ID" value="GAA0927674.1"/>
    <property type="molecule type" value="Genomic_DNA"/>
</dbReference>
<evidence type="ECO:0000313" key="3">
    <source>
        <dbReference type="EMBL" id="GAA0927674.1"/>
    </source>
</evidence>
<feature type="compositionally biased region" description="Basic and acidic residues" evidence="1">
    <location>
        <begin position="453"/>
        <end position="465"/>
    </location>
</feature>
<feature type="region of interest" description="Disordered" evidence="1">
    <location>
        <begin position="513"/>
        <end position="579"/>
    </location>
</feature>
<feature type="domain" description="DUF222" evidence="2">
    <location>
        <begin position="42"/>
        <end position="238"/>
    </location>
</feature>
<protein>
    <recommendedName>
        <fullName evidence="2">DUF222 domain-containing protein</fullName>
    </recommendedName>
</protein>
<name>A0ABP3ZYW0_9PSEU</name>
<dbReference type="InterPro" id="IPR003870">
    <property type="entry name" value="DUF222"/>
</dbReference>
<dbReference type="Pfam" id="PF02720">
    <property type="entry name" value="DUF222"/>
    <property type="match status" value="1"/>
</dbReference>
<dbReference type="CDD" id="cd00085">
    <property type="entry name" value="HNHc"/>
    <property type="match status" value="1"/>
</dbReference>
<keyword evidence="4" id="KW-1185">Reference proteome</keyword>